<dbReference type="Pfam" id="PF01222">
    <property type="entry name" value="ERG4_ERG24"/>
    <property type="match status" value="1"/>
</dbReference>
<evidence type="ECO:0000256" key="15">
    <source>
        <dbReference type="ARBA" id="ARBA00023136"/>
    </source>
</evidence>
<sequence>MKEVNIAANKAVQAATSAVAIESVSWGRAGKAKWQHNAVALLVLFAPFGMYMNWLALEHHDGSLWEAGRAFASQGPVQTVMQYFPKPSVAGFAGYAGWMILQTTLSFFLPGKQAFGQRTPGGHLLEYNANGLLAWAATHALYLAAAVVGVLDPAIIANNWQGLFVAANIFGFVAAVLAQIKGYFWPSYSSDVKMSGSWIFDFWAGVELNPRFGNWDIKLFFNGRPGIVAWTLIDISWAAYQQQHLGHITYSMLIVLLLHAIYVVDFFINEDWYTRTIDITHDHFGFMLAWGDTTFLPAFYTLQAQYLARYPVYLNTWQSALVLATGLTGYAIFRFANHEKDYVRSQDGDVVLWGRQATYIRCSYPTNDGKVHSSILLTSGWWAVSRHSNYLGDLVLSFAMCAACEFRNALPWSYFFYMAVLLAHRTIRNEARCRQKYGQKWEEYCREVPWRIVPGVW</sequence>
<keyword evidence="5" id="KW-0153">Cholesterol metabolism</keyword>
<evidence type="ECO:0000256" key="8">
    <source>
        <dbReference type="ARBA" id="ARBA00022824"/>
    </source>
</evidence>
<organism evidence="24 25">
    <name type="scientific">Extremus antarcticus</name>
    <dbReference type="NCBI Taxonomy" id="702011"/>
    <lineage>
        <taxon>Eukaryota</taxon>
        <taxon>Fungi</taxon>
        <taxon>Dikarya</taxon>
        <taxon>Ascomycota</taxon>
        <taxon>Pezizomycotina</taxon>
        <taxon>Dothideomycetes</taxon>
        <taxon>Dothideomycetidae</taxon>
        <taxon>Mycosphaerellales</taxon>
        <taxon>Extremaceae</taxon>
        <taxon>Extremus</taxon>
    </lineage>
</organism>
<evidence type="ECO:0000256" key="16">
    <source>
        <dbReference type="ARBA" id="ARBA00023166"/>
    </source>
</evidence>
<dbReference type="InterPro" id="IPR001171">
    <property type="entry name" value="ERG24_DHCR-like"/>
</dbReference>
<feature type="transmembrane region" description="Helical" evidence="23">
    <location>
        <begin position="163"/>
        <end position="184"/>
    </location>
</feature>
<evidence type="ECO:0000256" key="11">
    <source>
        <dbReference type="ARBA" id="ARBA00022989"/>
    </source>
</evidence>
<keyword evidence="12 23" id="KW-0560">Oxidoreductase</keyword>
<gene>
    <name evidence="24" type="ORF">LTR09_005226</name>
</gene>
<evidence type="ECO:0000256" key="9">
    <source>
        <dbReference type="ARBA" id="ARBA00022857"/>
    </source>
</evidence>
<feature type="transmembrane region" description="Helical" evidence="23">
    <location>
        <begin position="132"/>
        <end position="151"/>
    </location>
</feature>
<keyword evidence="16 23" id="KW-1207">Sterol metabolism</keyword>
<comment type="catalytic activity">
    <reaction evidence="22">
        <text>7-dehydrodesmosterol + NADPH + H(+) = desmosterol + NADP(+)</text>
        <dbReference type="Rhea" id="RHEA:46740"/>
        <dbReference type="ChEBI" id="CHEBI:15378"/>
        <dbReference type="ChEBI" id="CHEBI:17737"/>
        <dbReference type="ChEBI" id="CHEBI:27910"/>
        <dbReference type="ChEBI" id="CHEBI:57783"/>
        <dbReference type="ChEBI" id="CHEBI:58349"/>
    </reaction>
    <physiologicalReaction direction="left-to-right" evidence="22">
        <dbReference type="Rhea" id="RHEA:46741"/>
    </physiologicalReaction>
</comment>
<keyword evidence="25" id="KW-1185">Reference proteome</keyword>
<comment type="catalytic activity">
    <reaction evidence="21">
        <text>cholesterol + NADP(+) = 7-dehydrocholesterol + NADPH + H(+)</text>
        <dbReference type="Rhea" id="RHEA:23984"/>
        <dbReference type="ChEBI" id="CHEBI:15378"/>
        <dbReference type="ChEBI" id="CHEBI:16113"/>
        <dbReference type="ChEBI" id="CHEBI:17759"/>
        <dbReference type="ChEBI" id="CHEBI:57783"/>
        <dbReference type="ChEBI" id="CHEBI:58349"/>
        <dbReference type="EC" id="1.3.1.21"/>
    </reaction>
    <physiologicalReaction direction="right-to-left" evidence="21">
        <dbReference type="Rhea" id="RHEA:23986"/>
    </physiologicalReaction>
</comment>
<evidence type="ECO:0000256" key="21">
    <source>
        <dbReference type="ARBA" id="ARBA00047795"/>
    </source>
</evidence>
<evidence type="ECO:0000256" key="20">
    <source>
        <dbReference type="ARBA" id="ARBA00042688"/>
    </source>
</evidence>
<dbReference type="GO" id="GO:0006695">
    <property type="term" value="P:cholesterol biosynthetic process"/>
    <property type="evidence" value="ECO:0007669"/>
    <property type="project" value="UniProtKB-KW"/>
</dbReference>
<dbReference type="InterPro" id="IPR018083">
    <property type="entry name" value="Sterol_reductase_CS"/>
</dbReference>
<dbReference type="AlphaFoldDB" id="A0AAJ0DHB9"/>
<keyword evidence="6 23" id="KW-0812">Transmembrane</keyword>
<accession>A0AAJ0DHB9</accession>
<feature type="transmembrane region" description="Helical" evidence="23">
    <location>
        <begin position="317"/>
        <end position="336"/>
    </location>
</feature>
<comment type="caution">
    <text evidence="23">Lacks conserved residue(s) required for the propagation of feature annotation.</text>
</comment>
<evidence type="ECO:0000313" key="25">
    <source>
        <dbReference type="Proteomes" id="UP001271007"/>
    </source>
</evidence>
<keyword evidence="9" id="KW-0521">NADP</keyword>
<dbReference type="PANTHER" id="PTHR21257">
    <property type="entry name" value="DELTA(14)-STEROL REDUCTASE"/>
    <property type="match status" value="1"/>
</dbReference>
<dbReference type="EMBL" id="JAWDJX010000014">
    <property type="protein sequence ID" value="KAK3053946.1"/>
    <property type="molecule type" value="Genomic_DNA"/>
</dbReference>
<dbReference type="Gene3D" id="1.20.120.1630">
    <property type="match status" value="1"/>
</dbReference>
<keyword evidence="11 23" id="KW-1133">Transmembrane helix</keyword>
<evidence type="ECO:0000256" key="17">
    <source>
        <dbReference type="ARBA" id="ARBA00023221"/>
    </source>
</evidence>
<evidence type="ECO:0000256" key="5">
    <source>
        <dbReference type="ARBA" id="ARBA00022548"/>
    </source>
</evidence>
<dbReference type="Proteomes" id="UP001271007">
    <property type="component" value="Unassembled WGS sequence"/>
</dbReference>
<keyword evidence="13 23" id="KW-0756">Sterol biosynthesis</keyword>
<keyword evidence="17 23" id="KW-0753">Steroid metabolism</keyword>
<dbReference type="EC" id="1.3.1.21" evidence="18"/>
<comment type="caution">
    <text evidence="24">The sequence shown here is derived from an EMBL/GenBank/DDBJ whole genome shotgun (WGS) entry which is preliminary data.</text>
</comment>
<keyword evidence="7" id="KW-0152">Cholesterol biosynthesis</keyword>
<dbReference type="GO" id="GO:0016132">
    <property type="term" value="P:brassinosteroid biosynthetic process"/>
    <property type="evidence" value="ECO:0007669"/>
    <property type="project" value="TreeGrafter"/>
</dbReference>
<evidence type="ECO:0000256" key="14">
    <source>
        <dbReference type="ARBA" id="ARBA00023098"/>
    </source>
</evidence>
<keyword evidence="8" id="KW-0256">Endoplasmic reticulum</keyword>
<evidence type="ECO:0000256" key="2">
    <source>
        <dbReference type="ARBA" id="ARBA00004770"/>
    </source>
</evidence>
<evidence type="ECO:0000256" key="13">
    <source>
        <dbReference type="ARBA" id="ARBA00023011"/>
    </source>
</evidence>
<evidence type="ECO:0000256" key="6">
    <source>
        <dbReference type="ARBA" id="ARBA00022692"/>
    </source>
</evidence>
<keyword evidence="10 23" id="KW-0752">Steroid biosynthesis</keyword>
<comment type="subcellular location">
    <subcellularLocation>
        <location evidence="1">Endoplasmic reticulum membrane</location>
        <topology evidence="1">Multi-pass membrane protein</topology>
    </subcellularLocation>
</comment>
<evidence type="ECO:0000256" key="7">
    <source>
        <dbReference type="ARBA" id="ARBA00022778"/>
    </source>
</evidence>
<protein>
    <recommendedName>
        <fullName evidence="19">7-dehydrocholesterol reductase</fullName>
        <ecNumber evidence="18">1.3.1.21</ecNumber>
    </recommendedName>
    <alternativeName>
        <fullName evidence="20">Sterol Delta(7)-reductase</fullName>
    </alternativeName>
</protein>
<proteinExistence type="inferred from homology"/>
<evidence type="ECO:0000256" key="1">
    <source>
        <dbReference type="ARBA" id="ARBA00004477"/>
    </source>
</evidence>
<comment type="similarity">
    <text evidence="3 23">Belongs to the ERG4/ERG24 family.</text>
</comment>
<keyword evidence="15 23" id="KW-0472">Membrane</keyword>
<evidence type="ECO:0000256" key="12">
    <source>
        <dbReference type="ARBA" id="ARBA00023002"/>
    </source>
</evidence>
<dbReference type="FunFam" id="1.20.120.1630:FF:000004">
    <property type="entry name" value="7-dehydrocholesterol reductase"/>
    <property type="match status" value="1"/>
</dbReference>
<evidence type="ECO:0000256" key="3">
    <source>
        <dbReference type="ARBA" id="ARBA00005402"/>
    </source>
</evidence>
<keyword evidence="14 23" id="KW-0443">Lipid metabolism</keyword>
<evidence type="ECO:0000256" key="10">
    <source>
        <dbReference type="ARBA" id="ARBA00022955"/>
    </source>
</evidence>
<dbReference type="PANTHER" id="PTHR21257:SF38">
    <property type="entry name" value="7-DEHYDROCHOLESTEROL REDUCTASE"/>
    <property type="match status" value="1"/>
</dbReference>
<evidence type="ECO:0000256" key="18">
    <source>
        <dbReference type="ARBA" id="ARBA00038851"/>
    </source>
</evidence>
<name>A0AAJ0DHB9_9PEZI</name>
<evidence type="ECO:0000256" key="19">
    <source>
        <dbReference type="ARBA" id="ARBA00039984"/>
    </source>
</evidence>
<dbReference type="GO" id="GO:0047598">
    <property type="term" value="F:7-dehydrocholesterol reductase activity"/>
    <property type="evidence" value="ECO:0007669"/>
    <property type="project" value="UniProtKB-EC"/>
</dbReference>
<keyword evidence="4 23" id="KW-0444">Lipid biosynthesis</keyword>
<dbReference type="PROSITE" id="PS01017">
    <property type="entry name" value="STEROL_REDUCT_1"/>
    <property type="match status" value="1"/>
</dbReference>
<evidence type="ECO:0000256" key="23">
    <source>
        <dbReference type="RuleBase" id="RU369120"/>
    </source>
</evidence>
<feature type="transmembrane region" description="Helical" evidence="23">
    <location>
        <begin position="89"/>
        <end position="111"/>
    </location>
</feature>
<feature type="transmembrane region" description="Helical" evidence="23">
    <location>
        <begin position="248"/>
        <end position="268"/>
    </location>
</feature>
<reference evidence="24" key="1">
    <citation type="submission" date="2023-04" db="EMBL/GenBank/DDBJ databases">
        <title>Black Yeasts Isolated from many extreme environments.</title>
        <authorList>
            <person name="Coleine C."/>
            <person name="Stajich J.E."/>
            <person name="Selbmann L."/>
        </authorList>
    </citation>
    <scope>NUCLEOTIDE SEQUENCE</scope>
    <source>
        <strain evidence="24">CCFEE 5312</strain>
    </source>
</reference>
<evidence type="ECO:0000256" key="22">
    <source>
        <dbReference type="ARBA" id="ARBA00047826"/>
    </source>
</evidence>
<feature type="transmembrane region" description="Helical" evidence="23">
    <location>
        <begin position="38"/>
        <end position="57"/>
    </location>
</feature>
<evidence type="ECO:0000313" key="24">
    <source>
        <dbReference type="EMBL" id="KAK3053946.1"/>
    </source>
</evidence>
<comment type="pathway">
    <text evidence="2">Steroid biosynthesis; cholesterol biosynthesis.</text>
</comment>
<evidence type="ECO:0000256" key="4">
    <source>
        <dbReference type="ARBA" id="ARBA00022516"/>
    </source>
</evidence>
<dbReference type="GO" id="GO:0005789">
    <property type="term" value="C:endoplasmic reticulum membrane"/>
    <property type="evidence" value="ECO:0007669"/>
    <property type="project" value="UniProtKB-SubCell"/>
</dbReference>